<evidence type="ECO:0000256" key="1">
    <source>
        <dbReference type="SAM" id="SignalP"/>
    </source>
</evidence>
<keyword evidence="3" id="KW-1185">Reference proteome</keyword>
<accession>A0AAD8V9A2</accession>
<reference evidence="2" key="1">
    <citation type="submission" date="2021-06" db="EMBL/GenBank/DDBJ databases">
        <title>Comparative genomics, transcriptomics and evolutionary studies reveal genomic signatures of adaptation to plant cell wall in hemibiotrophic fungi.</title>
        <authorList>
            <consortium name="DOE Joint Genome Institute"/>
            <person name="Baroncelli R."/>
            <person name="Diaz J.F."/>
            <person name="Benocci T."/>
            <person name="Peng M."/>
            <person name="Battaglia E."/>
            <person name="Haridas S."/>
            <person name="Andreopoulos W."/>
            <person name="Labutti K."/>
            <person name="Pangilinan J."/>
            <person name="Floch G.L."/>
            <person name="Makela M.R."/>
            <person name="Henrissat B."/>
            <person name="Grigoriev I.V."/>
            <person name="Crouch J.A."/>
            <person name="De Vries R.P."/>
            <person name="Sukno S.A."/>
            <person name="Thon M.R."/>
        </authorList>
    </citation>
    <scope>NUCLEOTIDE SEQUENCE</scope>
    <source>
        <strain evidence="2">CBS 125086</strain>
    </source>
</reference>
<feature type="chain" id="PRO_5041987798" evidence="1">
    <location>
        <begin position="25"/>
        <end position="132"/>
    </location>
</feature>
<gene>
    <name evidence="2" type="ORF">LY79DRAFT_59312</name>
</gene>
<organism evidence="2 3">
    <name type="scientific">Colletotrichum navitas</name>
    <dbReference type="NCBI Taxonomy" id="681940"/>
    <lineage>
        <taxon>Eukaryota</taxon>
        <taxon>Fungi</taxon>
        <taxon>Dikarya</taxon>
        <taxon>Ascomycota</taxon>
        <taxon>Pezizomycotina</taxon>
        <taxon>Sordariomycetes</taxon>
        <taxon>Hypocreomycetidae</taxon>
        <taxon>Glomerellales</taxon>
        <taxon>Glomerellaceae</taxon>
        <taxon>Colletotrichum</taxon>
        <taxon>Colletotrichum graminicola species complex</taxon>
    </lineage>
</organism>
<dbReference type="EMBL" id="JAHLJV010000012">
    <property type="protein sequence ID" value="KAK1596285.1"/>
    <property type="molecule type" value="Genomic_DNA"/>
</dbReference>
<name>A0AAD8V9A2_9PEZI</name>
<comment type="caution">
    <text evidence="2">The sequence shown here is derived from an EMBL/GenBank/DDBJ whole genome shotgun (WGS) entry which is preliminary data.</text>
</comment>
<dbReference type="RefSeq" id="XP_060417171.1">
    <property type="nucleotide sequence ID" value="XM_060561516.1"/>
</dbReference>
<evidence type="ECO:0000313" key="2">
    <source>
        <dbReference type="EMBL" id="KAK1596285.1"/>
    </source>
</evidence>
<proteinExistence type="predicted"/>
<keyword evidence="1" id="KW-0732">Signal</keyword>
<protein>
    <submittedName>
        <fullName evidence="2">Uncharacterized protein</fullName>
    </submittedName>
</protein>
<dbReference type="AlphaFoldDB" id="A0AAD8V9A2"/>
<dbReference type="Proteomes" id="UP001230504">
    <property type="component" value="Unassembled WGS sequence"/>
</dbReference>
<sequence>MYSLCPSVSLLWFVFLPVVHTVFCLVPYWRPTSAACDWLACVPFVVCGLAVLETFPFMLSTGCTKLTNTYARFVLRSLAVSLSCYAAHAVGSYGQNIPCHNAYAATGFSIQGLRLTEKGAGILRLLGLVPVY</sequence>
<feature type="signal peptide" evidence="1">
    <location>
        <begin position="1"/>
        <end position="24"/>
    </location>
</feature>
<evidence type="ECO:0000313" key="3">
    <source>
        <dbReference type="Proteomes" id="UP001230504"/>
    </source>
</evidence>
<dbReference type="GeneID" id="85445756"/>